<feature type="domain" description="HTH merR-type" evidence="2">
    <location>
        <begin position="1"/>
        <end position="68"/>
    </location>
</feature>
<keyword evidence="4" id="KW-1185">Reference proteome</keyword>
<evidence type="ECO:0000313" key="3">
    <source>
        <dbReference type="EMBL" id="NAS26306.1"/>
    </source>
</evidence>
<dbReference type="InterPro" id="IPR000551">
    <property type="entry name" value="MerR-type_HTH_dom"/>
</dbReference>
<sequence>MRIGELAAQSGVSVRALRYYEEQGLLEAERSGSGQRRYPASAAERVQLIQMLYAAGLSSRTIAELLPCVESRVSTPESRARLAAERDRIDAQIAALTRTRDRLDAVIVMSGLPASGCMWISDHDITEQAEMAGGLNGSPDAR</sequence>
<gene>
    <name evidence="3" type="ORF">GT755_32115</name>
</gene>
<dbReference type="InterPro" id="IPR009061">
    <property type="entry name" value="DNA-bd_dom_put_sf"/>
</dbReference>
<dbReference type="PANTHER" id="PTHR30204">
    <property type="entry name" value="REDOX-CYCLING DRUG-SENSING TRANSCRIPTIONAL ACTIVATOR SOXR"/>
    <property type="match status" value="1"/>
</dbReference>
<evidence type="ECO:0000256" key="1">
    <source>
        <dbReference type="ARBA" id="ARBA00023125"/>
    </source>
</evidence>
<dbReference type="SUPFAM" id="SSF46955">
    <property type="entry name" value="Putative DNA-binding domain"/>
    <property type="match status" value="1"/>
</dbReference>
<evidence type="ECO:0000313" key="4">
    <source>
        <dbReference type="Proteomes" id="UP000479526"/>
    </source>
</evidence>
<dbReference type="GO" id="GO:0003677">
    <property type="term" value="F:DNA binding"/>
    <property type="evidence" value="ECO:0007669"/>
    <property type="project" value="UniProtKB-KW"/>
</dbReference>
<dbReference type="AlphaFoldDB" id="A0A7C9J714"/>
<protein>
    <submittedName>
        <fullName evidence="3">MerR family transcriptional regulator</fullName>
    </submittedName>
</protein>
<dbReference type="PRINTS" id="PR00040">
    <property type="entry name" value="HTHMERR"/>
</dbReference>
<dbReference type="PROSITE" id="PS00552">
    <property type="entry name" value="HTH_MERR_1"/>
    <property type="match status" value="1"/>
</dbReference>
<dbReference type="RefSeq" id="WP_161483296.1">
    <property type="nucleotide sequence ID" value="NZ_WXEW01000010.1"/>
</dbReference>
<reference evidence="3 4" key="1">
    <citation type="submission" date="2020-01" db="EMBL/GenBank/DDBJ databases">
        <title>Herbidospora sp. NEAU-GS84 nov., a novel actinomycete isolated from soil.</title>
        <authorList>
            <person name="Han L."/>
        </authorList>
    </citation>
    <scope>NUCLEOTIDE SEQUENCE [LARGE SCALE GENOMIC DNA]</scope>
    <source>
        <strain evidence="3 4">NEAU-GS84</strain>
    </source>
</reference>
<dbReference type="PROSITE" id="PS50937">
    <property type="entry name" value="HTH_MERR_2"/>
    <property type="match status" value="1"/>
</dbReference>
<dbReference type="PANTHER" id="PTHR30204:SF97">
    <property type="entry name" value="MERR FAMILY REGULATORY PROTEIN"/>
    <property type="match status" value="1"/>
</dbReference>
<dbReference type="GO" id="GO:0003700">
    <property type="term" value="F:DNA-binding transcription factor activity"/>
    <property type="evidence" value="ECO:0007669"/>
    <property type="project" value="InterPro"/>
</dbReference>
<organism evidence="3 4">
    <name type="scientific">Herbidospora solisilvae</name>
    <dbReference type="NCBI Taxonomy" id="2696284"/>
    <lineage>
        <taxon>Bacteria</taxon>
        <taxon>Bacillati</taxon>
        <taxon>Actinomycetota</taxon>
        <taxon>Actinomycetes</taxon>
        <taxon>Streptosporangiales</taxon>
        <taxon>Streptosporangiaceae</taxon>
        <taxon>Herbidospora</taxon>
    </lineage>
</organism>
<dbReference type="InterPro" id="IPR047057">
    <property type="entry name" value="MerR_fam"/>
</dbReference>
<name>A0A7C9J714_9ACTN</name>
<dbReference type="EMBL" id="WXEW01000010">
    <property type="protein sequence ID" value="NAS26306.1"/>
    <property type="molecule type" value="Genomic_DNA"/>
</dbReference>
<dbReference type="Pfam" id="PF13411">
    <property type="entry name" value="MerR_1"/>
    <property type="match status" value="1"/>
</dbReference>
<dbReference type="SMART" id="SM00422">
    <property type="entry name" value="HTH_MERR"/>
    <property type="match status" value="1"/>
</dbReference>
<evidence type="ECO:0000259" key="2">
    <source>
        <dbReference type="PROSITE" id="PS50937"/>
    </source>
</evidence>
<dbReference type="Gene3D" id="1.10.1660.10">
    <property type="match status" value="1"/>
</dbReference>
<comment type="caution">
    <text evidence="3">The sequence shown here is derived from an EMBL/GenBank/DDBJ whole genome shotgun (WGS) entry which is preliminary data.</text>
</comment>
<keyword evidence="1" id="KW-0238">DNA-binding</keyword>
<proteinExistence type="predicted"/>
<accession>A0A7C9J714</accession>
<dbReference type="CDD" id="cd01282">
    <property type="entry name" value="HTH_MerR-like_sg3"/>
    <property type="match status" value="1"/>
</dbReference>
<dbReference type="Proteomes" id="UP000479526">
    <property type="component" value="Unassembled WGS sequence"/>
</dbReference>